<reference evidence="1" key="1">
    <citation type="submission" date="2022-08" db="EMBL/GenBank/DDBJ databases">
        <authorList>
            <person name="Deng Y."/>
            <person name="Han X.-F."/>
            <person name="Zhang Y.-Q."/>
        </authorList>
    </citation>
    <scope>NUCLEOTIDE SEQUENCE</scope>
    <source>
        <strain evidence="1">CPCC 203407</strain>
    </source>
</reference>
<dbReference type="SUPFAM" id="SSF63992">
    <property type="entry name" value="Dipeptide transport protein"/>
    <property type="match status" value="1"/>
</dbReference>
<comment type="caution">
    <text evidence="1">The sequence shown here is derived from an EMBL/GenBank/DDBJ whole genome shotgun (WGS) entry which is preliminary data.</text>
</comment>
<protein>
    <submittedName>
        <fullName evidence="1">M55 family metallopeptidase</fullName>
    </submittedName>
</protein>
<dbReference type="InterPro" id="IPR036177">
    <property type="entry name" value="Peptidase_M55_sf"/>
</dbReference>
<dbReference type="Pfam" id="PF04951">
    <property type="entry name" value="Peptidase_M55"/>
    <property type="match status" value="1"/>
</dbReference>
<gene>
    <name evidence="1" type="ORF">N1028_13380</name>
</gene>
<organism evidence="1 2">
    <name type="scientific">Herbiconiux oxytropis</name>
    <dbReference type="NCBI Taxonomy" id="2970915"/>
    <lineage>
        <taxon>Bacteria</taxon>
        <taxon>Bacillati</taxon>
        <taxon>Actinomycetota</taxon>
        <taxon>Actinomycetes</taxon>
        <taxon>Micrococcales</taxon>
        <taxon>Microbacteriaceae</taxon>
        <taxon>Herbiconiux</taxon>
    </lineage>
</organism>
<dbReference type="InterPro" id="IPR007035">
    <property type="entry name" value="Peptidase_M55"/>
</dbReference>
<name>A0AA41XEU1_9MICO</name>
<accession>A0AA41XEU1</accession>
<dbReference type="Gene3D" id="3.40.50.10780">
    <property type="entry name" value="Dipeptide transport protein"/>
    <property type="match status" value="1"/>
</dbReference>
<evidence type="ECO:0000313" key="2">
    <source>
        <dbReference type="Proteomes" id="UP001165587"/>
    </source>
</evidence>
<evidence type="ECO:0000313" key="1">
    <source>
        <dbReference type="EMBL" id="MCS5726886.1"/>
    </source>
</evidence>
<dbReference type="AlphaFoldDB" id="A0AA41XEU1"/>
<dbReference type="RefSeq" id="WP_259529780.1">
    <property type="nucleotide sequence ID" value="NZ_JANLCK010000007.1"/>
</dbReference>
<proteinExistence type="predicted"/>
<sequence>MDATRRFFISADLEGVAGVVASEELRPGNAEYEWARRLLTDEVNAAVRGIRRADASAEIVVSDGHGGYRNILPADLDPTAGLLRGKPRPLAMIDGIRSGDEAIFIGYHPRAGARGTLSHTFDDAVLDLRCNGRPTPRACPRR</sequence>
<dbReference type="Proteomes" id="UP001165587">
    <property type="component" value="Unassembled WGS sequence"/>
</dbReference>
<keyword evidence="2" id="KW-1185">Reference proteome</keyword>
<dbReference type="EMBL" id="JANLCK010000007">
    <property type="protein sequence ID" value="MCS5726886.1"/>
    <property type="molecule type" value="Genomic_DNA"/>
</dbReference>
<dbReference type="InterPro" id="IPR027476">
    <property type="entry name" value="DppA_N"/>
</dbReference>